<proteinExistence type="predicted"/>
<sequence>MSLAGKEWTHLHVAVTPFLCELRSYKDTSFSAYGRIMEHFYFNVSFFVISLFDRGGHKTGGLEN</sequence>
<evidence type="ECO:0000313" key="1">
    <source>
        <dbReference type="EMBL" id="JAH49849.1"/>
    </source>
</evidence>
<reference evidence="1" key="2">
    <citation type="journal article" date="2015" name="Fish Shellfish Immunol.">
        <title>Early steps in the European eel (Anguilla anguilla)-Vibrio vulnificus interaction in the gills: Role of the RtxA13 toxin.</title>
        <authorList>
            <person name="Callol A."/>
            <person name="Pajuelo D."/>
            <person name="Ebbesson L."/>
            <person name="Teles M."/>
            <person name="MacKenzie S."/>
            <person name="Amaro C."/>
        </authorList>
    </citation>
    <scope>NUCLEOTIDE SEQUENCE</scope>
</reference>
<organism evidence="1">
    <name type="scientific">Anguilla anguilla</name>
    <name type="common">European freshwater eel</name>
    <name type="synonym">Muraena anguilla</name>
    <dbReference type="NCBI Taxonomy" id="7936"/>
    <lineage>
        <taxon>Eukaryota</taxon>
        <taxon>Metazoa</taxon>
        <taxon>Chordata</taxon>
        <taxon>Craniata</taxon>
        <taxon>Vertebrata</taxon>
        <taxon>Euteleostomi</taxon>
        <taxon>Actinopterygii</taxon>
        <taxon>Neopterygii</taxon>
        <taxon>Teleostei</taxon>
        <taxon>Anguilliformes</taxon>
        <taxon>Anguillidae</taxon>
        <taxon>Anguilla</taxon>
    </lineage>
</organism>
<dbReference type="AlphaFoldDB" id="A0A0E9T851"/>
<name>A0A0E9T851_ANGAN</name>
<reference evidence="1" key="1">
    <citation type="submission" date="2014-11" db="EMBL/GenBank/DDBJ databases">
        <authorList>
            <person name="Amaro Gonzalez C."/>
        </authorList>
    </citation>
    <scope>NUCLEOTIDE SEQUENCE</scope>
</reference>
<protein>
    <submittedName>
        <fullName evidence="1">Uncharacterized protein</fullName>
    </submittedName>
</protein>
<dbReference type="EMBL" id="GBXM01058728">
    <property type="protein sequence ID" value="JAH49849.1"/>
    <property type="molecule type" value="Transcribed_RNA"/>
</dbReference>
<accession>A0A0E9T851</accession>